<evidence type="ECO:0000313" key="3">
    <source>
        <dbReference type="Proteomes" id="UP001212152"/>
    </source>
</evidence>
<evidence type="ECO:0000259" key="1">
    <source>
        <dbReference type="Pfam" id="PF14655"/>
    </source>
</evidence>
<organism evidence="2 3">
    <name type="scientific">Geranomyces variabilis</name>
    <dbReference type="NCBI Taxonomy" id="109894"/>
    <lineage>
        <taxon>Eukaryota</taxon>
        <taxon>Fungi</taxon>
        <taxon>Fungi incertae sedis</taxon>
        <taxon>Chytridiomycota</taxon>
        <taxon>Chytridiomycota incertae sedis</taxon>
        <taxon>Chytridiomycetes</taxon>
        <taxon>Spizellomycetales</taxon>
        <taxon>Powellomycetaceae</taxon>
        <taxon>Geranomyces</taxon>
    </lineage>
</organism>
<protein>
    <submittedName>
        <fullName evidence="2">Rab3 GTPase-activating protein non-catalytic subunit</fullName>
    </submittedName>
</protein>
<dbReference type="InterPro" id="IPR032839">
    <property type="entry name" value="RAB3GAP_N"/>
</dbReference>
<dbReference type="Pfam" id="PF14655">
    <property type="entry name" value="RAB3GAP2_N"/>
    <property type="match status" value="1"/>
</dbReference>
<name>A0AAD5XJ57_9FUNG</name>
<dbReference type="EMBL" id="JADGJQ010000085">
    <property type="protein sequence ID" value="KAJ3171776.1"/>
    <property type="molecule type" value="Genomic_DNA"/>
</dbReference>
<dbReference type="Proteomes" id="UP001212152">
    <property type="component" value="Unassembled WGS sequence"/>
</dbReference>
<sequence length="452" mass="48332">MGLGSRRFCWNIQRRGDGYRYTASSSDTSVEDEYLPASAVVKFDDDKQVRDDITAMLCLPLFVPSTIRSRPANISLLVIVGFRSGCFKIYDETGSLCMSHLLNPSPIISIKLRAVTAISLVANAEPDADEVLIVHDDKTAVSIDGPSLWMAVKVVAGHREIGEYTEQPSLTYSKWMFSQQREIKDLVSFGPAGATVIAPAAFNPTSGTFAETRQSARFIGVGRPMITFYGTSVSRQSYSLKNVASKVSQAVTSAVLSFAKTVWTHTPSSLTGATTSTTVHNAATPSAAEAAAAAAAAAVPPPILVPPICTLSDPQRRVSTITLSPACPRTGRTPPLAALTDNLGRVLLVDVEEGEIIRIWKGMRDAQCGWQQVWSAELARVQLMLVIYTARGVLEVFCVRHGPRRSAVFVGQDMRLVQTAGGVLGAAYGGSSTALVLASCLLISPTGVVRPV</sequence>
<dbReference type="PANTHER" id="PTHR12472:SF0">
    <property type="entry name" value="RAB3 GTPASE-ACTIVATING PROTEIN NON-CATALYTIC SUBUNIT"/>
    <property type="match status" value="1"/>
</dbReference>
<dbReference type="PANTHER" id="PTHR12472">
    <property type="entry name" value="RAB3-GAP REGULATORY DOMAIN"/>
    <property type="match status" value="1"/>
</dbReference>
<proteinExistence type="predicted"/>
<comment type="caution">
    <text evidence="2">The sequence shown here is derived from an EMBL/GenBank/DDBJ whole genome shotgun (WGS) entry which is preliminary data.</text>
</comment>
<reference evidence="2" key="1">
    <citation type="submission" date="2020-05" db="EMBL/GenBank/DDBJ databases">
        <title>Phylogenomic resolution of chytrid fungi.</title>
        <authorList>
            <person name="Stajich J.E."/>
            <person name="Amses K."/>
            <person name="Simmons R."/>
            <person name="Seto K."/>
            <person name="Myers J."/>
            <person name="Bonds A."/>
            <person name="Quandt C.A."/>
            <person name="Barry K."/>
            <person name="Liu P."/>
            <person name="Grigoriev I."/>
            <person name="Longcore J.E."/>
            <person name="James T.Y."/>
        </authorList>
    </citation>
    <scope>NUCLEOTIDE SEQUENCE</scope>
    <source>
        <strain evidence="2">JEL0379</strain>
    </source>
</reference>
<keyword evidence="3" id="KW-1185">Reference proteome</keyword>
<gene>
    <name evidence="2" type="primary">RAB3GAP2</name>
    <name evidence="2" type="ORF">HDU87_008318</name>
</gene>
<feature type="domain" description="Rab3-GAP regulatory subunit N-terminal" evidence="1">
    <location>
        <begin position="47"/>
        <end position="417"/>
    </location>
</feature>
<accession>A0AAD5XJ57</accession>
<dbReference type="InterPro" id="IPR026059">
    <property type="entry name" value="Rab3GAP2"/>
</dbReference>
<dbReference type="AlphaFoldDB" id="A0AAD5XJ57"/>
<evidence type="ECO:0000313" key="2">
    <source>
        <dbReference type="EMBL" id="KAJ3171776.1"/>
    </source>
</evidence>